<dbReference type="FunFam" id="1.20.1250.20:FF:000196">
    <property type="entry name" value="MFS toxin efflux pump (AflT)"/>
    <property type="match status" value="1"/>
</dbReference>
<organism evidence="7 8">
    <name type="scientific">Gymnopus androsaceus JB14</name>
    <dbReference type="NCBI Taxonomy" id="1447944"/>
    <lineage>
        <taxon>Eukaryota</taxon>
        <taxon>Fungi</taxon>
        <taxon>Dikarya</taxon>
        <taxon>Basidiomycota</taxon>
        <taxon>Agaricomycotina</taxon>
        <taxon>Agaricomycetes</taxon>
        <taxon>Agaricomycetidae</taxon>
        <taxon>Agaricales</taxon>
        <taxon>Marasmiineae</taxon>
        <taxon>Omphalotaceae</taxon>
        <taxon>Gymnopus</taxon>
    </lineage>
</organism>
<dbReference type="EMBL" id="ML769600">
    <property type="protein sequence ID" value="KAE9392263.1"/>
    <property type="molecule type" value="Genomic_DNA"/>
</dbReference>
<keyword evidence="4 5" id="KW-0472">Membrane</keyword>
<feature type="transmembrane region" description="Helical" evidence="5">
    <location>
        <begin position="361"/>
        <end position="381"/>
    </location>
</feature>
<proteinExistence type="predicted"/>
<name>A0A6A4H3E8_9AGAR</name>
<feature type="transmembrane region" description="Helical" evidence="5">
    <location>
        <begin position="284"/>
        <end position="301"/>
    </location>
</feature>
<feature type="domain" description="Major facilitator superfamily (MFS) profile" evidence="6">
    <location>
        <begin position="59"/>
        <end position="547"/>
    </location>
</feature>
<dbReference type="PRINTS" id="PR01036">
    <property type="entry name" value="TCRTETB"/>
</dbReference>
<dbReference type="Proteomes" id="UP000799118">
    <property type="component" value="Unassembled WGS sequence"/>
</dbReference>
<gene>
    <name evidence="7" type="ORF">BT96DRAFT_864374</name>
</gene>
<evidence type="ECO:0000259" key="6">
    <source>
        <dbReference type="PROSITE" id="PS50850"/>
    </source>
</evidence>
<dbReference type="PANTHER" id="PTHR23501:SF198">
    <property type="entry name" value="AZOLE RESISTANCE PROTEIN 1-RELATED"/>
    <property type="match status" value="1"/>
</dbReference>
<evidence type="ECO:0000256" key="1">
    <source>
        <dbReference type="ARBA" id="ARBA00004141"/>
    </source>
</evidence>
<dbReference type="CDD" id="cd17502">
    <property type="entry name" value="MFS_Azr1_MDR_like"/>
    <property type="match status" value="1"/>
</dbReference>
<feature type="transmembrane region" description="Helical" evidence="5">
    <location>
        <begin position="388"/>
        <end position="406"/>
    </location>
</feature>
<keyword evidence="8" id="KW-1185">Reference proteome</keyword>
<sequence length="557" mass="59996">MAGKHLDDVELKGIKSHATVDIRPLSPVEEDQRETDSSSVIEEEEFTPHYTSGIPFAFIIIGLCLTVFVVHLDANIIATAIPKITSTFNSLNDVGWYGSSYLLTSTALQPCFGKIYAHFDIKIVYLTSVLIFEAGSVICATAKNSPMFIVGRAIAGLGVAALFSGSMTILAFSIPLEKRPLYIGVLSSMYGLSAVAGPLLGGVLTDRLSWRWCFWINLPCGAVTFFTIACFFRSPHRPNKHFKFWKKLNQVDILGTILFIGTSVCLLLALQWGGTTYAWKNSRIWGLFLGSALIFILFVIWQKMRGASSLIPLHLLMQRSVLASAGASLFNGMTLATYVFYLPIYFQAVKHTTAEGSGVHILPLIVSLTLAAVLAGLFITATGHYVPCLWVGNVIMIVGCGMLSTLDVDSPLSHWLGYQIILGAGTGLGSQVPFLSIQVELKPADTPLGLSIIMVGNSLGGAVAISLAQSVFVNSLVKNIIRYAPGLNPNTITQTGITDIPKLGLPPAVLESITQAFARAVQSTFIPPIAFTGLCALVGLFIERRNVKGRSLTSGMA</sequence>
<dbReference type="InterPro" id="IPR011701">
    <property type="entry name" value="MFS"/>
</dbReference>
<accession>A0A6A4H3E8</accession>
<dbReference type="InterPro" id="IPR020846">
    <property type="entry name" value="MFS_dom"/>
</dbReference>
<dbReference type="PROSITE" id="PS50850">
    <property type="entry name" value="MFS"/>
    <property type="match status" value="1"/>
</dbReference>
<evidence type="ECO:0000256" key="2">
    <source>
        <dbReference type="ARBA" id="ARBA00022692"/>
    </source>
</evidence>
<keyword evidence="3 5" id="KW-1133">Transmembrane helix</keyword>
<dbReference type="SUPFAM" id="SSF103473">
    <property type="entry name" value="MFS general substrate transporter"/>
    <property type="match status" value="1"/>
</dbReference>
<feature type="transmembrane region" description="Helical" evidence="5">
    <location>
        <begin position="212"/>
        <end position="232"/>
    </location>
</feature>
<feature type="transmembrane region" description="Helical" evidence="5">
    <location>
        <begin position="123"/>
        <end position="143"/>
    </location>
</feature>
<dbReference type="Pfam" id="PF07690">
    <property type="entry name" value="MFS_1"/>
    <property type="match status" value="1"/>
</dbReference>
<feature type="transmembrane region" description="Helical" evidence="5">
    <location>
        <begin position="321"/>
        <end position="341"/>
    </location>
</feature>
<feature type="transmembrane region" description="Helical" evidence="5">
    <location>
        <begin position="418"/>
        <end position="436"/>
    </location>
</feature>
<evidence type="ECO:0000256" key="3">
    <source>
        <dbReference type="ARBA" id="ARBA00022989"/>
    </source>
</evidence>
<dbReference type="InterPro" id="IPR036259">
    <property type="entry name" value="MFS_trans_sf"/>
</dbReference>
<dbReference type="GO" id="GO:0022857">
    <property type="term" value="F:transmembrane transporter activity"/>
    <property type="evidence" value="ECO:0007669"/>
    <property type="project" value="InterPro"/>
</dbReference>
<feature type="transmembrane region" description="Helical" evidence="5">
    <location>
        <begin position="181"/>
        <end position="200"/>
    </location>
</feature>
<feature type="transmembrane region" description="Helical" evidence="5">
    <location>
        <begin position="149"/>
        <end position="174"/>
    </location>
</feature>
<protein>
    <submittedName>
        <fullName evidence="7">MFS general substrate transporter</fullName>
    </submittedName>
</protein>
<dbReference type="Gene3D" id="1.20.1250.20">
    <property type="entry name" value="MFS general substrate transporter like domains"/>
    <property type="match status" value="1"/>
</dbReference>
<evidence type="ECO:0000256" key="5">
    <source>
        <dbReference type="SAM" id="Phobius"/>
    </source>
</evidence>
<evidence type="ECO:0000313" key="8">
    <source>
        <dbReference type="Proteomes" id="UP000799118"/>
    </source>
</evidence>
<evidence type="ECO:0000256" key="4">
    <source>
        <dbReference type="ARBA" id="ARBA00023136"/>
    </source>
</evidence>
<feature type="transmembrane region" description="Helical" evidence="5">
    <location>
        <begin position="253"/>
        <end position="272"/>
    </location>
</feature>
<feature type="transmembrane region" description="Helical" evidence="5">
    <location>
        <begin position="525"/>
        <end position="542"/>
    </location>
</feature>
<feature type="transmembrane region" description="Helical" evidence="5">
    <location>
        <begin position="448"/>
        <end position="468"/>
    </location>
</feature>
<dbReference type="OrthoDB" id="10021397at2759"/>
<keyword evidence="2 5" id="KW-0812">Transmembrane</keyword>
<feature type="transmembrane region" description="Helical" evidence="5">
    <location>
        <begin position="54"/>
        <end position="74"/>
    </location>
</feature>
<dbReference type="GO" id="GO:0005886">
    <property type="term" value="C:plasma membrane"/>
    <property type="evidence" value="ECO:0007669"/>
    <property type="project" value="TreeGrafter"/>
</dbReference>
<comment type="subcellular location">
    <subcellularLocation>
        <location evidence="1">Membrane</location>
        <topology evidence="1">Multi-pass membrane protein</topology>
    </subcellularLocation>
</comment>
<dbReference type="PANTHER" id="PTHR23501">
    <property type="entry name" value="MAJOR FACILITATOR SUPERFAMILY"/>
    <property type="match status" value="1"/>
</dbReference>
<dbReference type="Gene3D" id="1.20.1720.10">
    <property type="entry name" value="Multidrug resistance protein D"/>
    <property type="match status" value="1"/>
</dbReference>
<dbReference type="FunFam" id="1.20.1720.10:FF:000012">
    <property type="entry name" value="MFS toxin efflux pump (AflT)"/>
    <property type="match status" value="1"/>
</dbReference>
<dbReference type="AlphaFoldDB" id="A0A6A4H3E8"/>
<evidence type="ECO:0000313" key="7">
    <source>
        <dbReference type="EMBL" id="KAE9392263.1"/>
    </source>
</evidence>
<reference evidence="7" key="1">
    <citation type="journal article" date="2019" name="Environ. Microbiol.">
        <title>Fungal ecological strategies reflected in gene transcription - a case study of two litter decomposers.</title>
        <authorList>
            <person name="Barbi F."/>
            <person name="Kohler A."/>
            <person name="Barry K."/>
            <person name="Baskaran P."/>
            <person name="Daum C."/>
            <person name="Fauchery L."/>
            <person name="Ihrmark K."/>
            <person name="Kuo A."/>
            <person name="LaButti K."/>
            <person name="Lipzen A."/>
            <person name="Morin E."/>
            <person name="Grigoriev I.V."/>
            <person name="Henrissat B."/>
            <person name="Lindahl B."/>
            <person name="Martin F."/>
        </authorList>
    </citation>
    <scope>NUCLEOTIDE SEQUENCE</scope>
    <source>
        <strain evidence="7">JB14</strain>
    </source>
</reference>